<comment type="caution">
    <text evidence="2">The sequence shown here is derived from an EMBL/GenBank/DDBJ whole genome shotgun (WGS) entry which is preliminary data.</text>
</comment>
<dbReference type="Proteomes" id="UP000996601">
    <property type="component" value="Unassembled WGS sequence"/>
</dbReference>
<reference evidence="2" key="1">
    <citation type="submission" date="2021-07" db="EMBL/GenBank/DDBJ databases">
        <title>Shinella sp. nov., a novel member of the genus Shinella from water.</title>
        <authorList>
            <person name="Deng Y."/>
        </authorList>
    </citation>
    <scope>NUCLEOTIDE SEQUENCE</scope>
    <source>
        <strain evidence="2">CPCC 100929</strain>
    </source>
</reference>
<name>A0ABT1RGB8_9HYPH</name>
<sequence>MADIGNDGGLWTARLVGASAGAAVSLIYLLPKSRREAGCRFFTGLACGLVFGGPAGLWIAVRLGIATYLGPAEVLLTGSAAASLSAWWGLGVLARVAERMKGGE</sequence>
<dbReference type="InterPro" id="IPR046089">
    <property type="entry name" value="DUF6107"/>
</dbReference>
<keyword evidence="3" id="KW-1185">Reference proteome</keyword>
<dbReference type="RefSeq" id="WP_256120843.1">
    <property type="nucleotide sequence ID" value="NZ_WHSB02000018.1"/>
</dbReference>
<proteinExistence type="predicted"/>
<feature type="transmembrane region" description="Helical" evidence="1">
    <location>
        <begin position="42"/>
        <end position="68"/>
    </location>
</feature>
<keyword evidence="1" id="KW-0812">Transmembrane</keyword>
<evidence type="ECO:0000313" key="3">
    <source>
        <dbReference type="Proteomes" id="UP000996601"/>
    </source>
</evidence>
<organism evidence="2 3">
    <name type="scientific">Shinella lacus</name>
    <dbReference type="NCBI Taxonomy" id="2654216"/>
    <lineage>
        <taxon>Bacteria</taxon>
        <taxon>Pseudomonadati</taxon>
        <taxon>Pseudomonadota</taxon>
        <taxon>Alphaproteobacteria</taxon>
        <taxon>Hyphomicrobiales</taxon>
        <taxon>Rhizobiaceae</taxon>
        <taxon>Shinella</taxon>
    </lineage>
</organism>
<feature type="transmembrane region" description="Helical" evidence="1">
    <location>
        <begin position="12"/>
        <end position="30"/>
    </location>
</feature>
<evidence type="ECO:0000256" key="1">
    <source>
        <dbReference type="SAM" id="Phobius"/>
    </source>
</evidence>
<accession>A0ABT1RGB8</accession>
<dbReference type="EMBL" id="WHSB02000018">
    <property type="protein sequence ID" value="MCQ4634248.1"/>
    <property type="molecule type" value="Genomic_DNA"/>
</dbReference>
<evidence type="ECO:0000313" key="2">
    <source>
        <dbReference type="EMBL" id="MCQ4634248.1"/>
    </source>
</evidence>
<keyword evidence="1" id="KW-0472">Membrane</keyword>
<gene>
    <name evidence="2" type="ORF">GB927_029720</name>
</gene>
<feature type="transmembrane region" description="Helical" evidence="1">
    <location>
        <begin position="74"/>
        <end position="94"/>
    </location>
</feature>
<dbReference type="Pfam" id="PF19602">
    <property type="entry name" value="DUF6107"/>
    <property type="match status" value="1"/>
</dbReference>
<keyword evidence="1" id="KW-1133">Transmembrane helix</keyword>
<protein>
    <submittedName>
        <fullName evidence="2">Uncharacterized protein</fullName>
    </submittedName>
</protein>